<feature type="domain" description="DUF4426" evidence="2">
    <location>
        <begin position="39"/>
        <end position="156"/>
    </location>
</feature>
<dbReference type="Gene3D" id="2.60.40.3340">
    <property type="entry name" value="Domain of unknown function DUF4426"/>
    <property type="match status" value="1"/>
</dbReference>
<dbReference type="InterPro" id="IPR025218">
    <property type="entry name" value="DUF4426"/>
</dbReference>
<protein>
    <submittedName>
        <fullName evidence="3">DUF4426 domain-containing protein</fullName>
    </submittedName>
</protein>
<accession>A0ABV7RQJ9</accession>
<feature type="chain" id="PRO_5047067046" evidence="1">
    <location>
        <begin position="23"/>
        <end position="157"/>
    </location>
</feature>
<proteinExistence type="predicted"/>
<dbReference type="RefSeq" id="WP_386758754.1">
    <property type="nucleotide sequence ID" value="NZ_JBHRXK010000003.1"/>
</dbReference>
<name>A0ABV7RQJ9_9GAMM</name>
<keyword evidence="4" id="KW-1185">Reference proteome</keyword>
<sequence length="157" mass="16796">MRLPLAALSLLLALTTACSREASTPVATSASAQQEAVTRIGDVSIRASVMQTSTLSPAIARQYDIARADTTVMLLVAVRQGPEAQEVSLPARITATATDLRGRRHAIELRELRSGGLLDYVGTVAISPPETLRFDLAIVRDGGAASTMQFSREFFPR</sequence>
<dbReference type="Pfam" id="PF14467">
    <property type="entry name" value="DUF4426"/>
    <property type="match status" value="1"/>
</dbReference>
<dbReference type="EMBL" id="JBHRXK010000003">
    <property type="protein sequence ID" value="MFC3550997.1"/>
    <property type="molecule type" value="Genomic_DNA"/>
</dbReference>
<evidence type="ECO:0000313" key="4">
    <source>
        <dbReference type="Proteomes" id="UP001595740"/>
    </source>
</evidence>
<dbReference type="Proteomes" id="UP001595740">
    <property type="component" value="Unassembled WGS sequence"/>
</dbReference>
<evidence type="ECO:0000313" key="3">
    <source>
        <dbReference type="EMBL" id="MFC3550997.1"/>
    </source>
</evidence>
<organism evidence="3 4">
    <name type="scientific">Lysobacter cavernae</name>
    <dbReference type="NCBI Taxonomy" id="1685901"/>
    <lineage>
        <taxon>Bacteria</taxon>
        <taxon>Pseudomonadati</taxon>
        <taxon>Pseudomonadota</taxon>
        <taxon>Gammaproteobacteria</taxon>
        <taxon>Lysobacterales</taxon>
        <taxon>Lysobacteraceae</taxon>
        <taxon>Lysobacter</taxon>
    </lineage>
</organism>
<evidence type="ECO:0000256" key="1">
    <source>
        <dbReference type="SAM" id="SignalP"/>
    </source>
</evidence>
<comment type="caution">
    <text evidence="3">The sequence shown here is derived from an EMBL/GenBank/DDBJ whole genome shotgun (WGS) entry which is preliminary data.</text>
</comment>
<keyword evidence="1" id="KW-0732">Signal</keyword>
<feature type="signal peptide" evidence="1">
    <location>
        <begin position="1"/>
        <end position="22"/>
    </location>
</feature>
<evidence type="ECO:0000259" key="2">
    <source>
        <dbReference type="Pfam" id="PF14467"/>
    </source>
</evidence>
<gene>
    <name evidence="3" type="ORF">ACFOLC_08185</name>
</gene>
<reference evidence="4" key="1">
    <citation type="journal article" date="2019" name="Int. J. Syst. Evol. Microbiol.">
        <title>The Global Catalogue of Microorganisms (GCM) 10K type strain sequencing project: providing services to taxonomists for standard genome sequencing and annotation.</title>
        <authorList>
            <consortium name="The Broad Institute Genomics Platform"/>
            <consortium name="The Broad Institute Genome Sequencing Center for Infectious Disease"/>
            <person name="Wu L."/>
            <person name="Ma J."/>
        </authorList>
    </citation>
    <scope>NUCLEOTIDE SEQUENCE [LARGE SCALE GENOMIC DNA]</scope>
    <source>
        <strain evidence="4">KCTC 42875</strain>
    </source>
</reference>
<dbReference type="PROSITE" id="PS51257">
    <property type="entry name" value="PROKAR_LIPOPROTEIN"/>
    <property type="match status" value="1"/>
</dbReference>